<protein>
    <recommendedName>
        <fullName evidence="6">Tetratricopeptide repeat protein</fullName>
    </recommendedName>
</protein>
<evidence type="ECO:0000256" key="1">
    <source>
        <dbReference type="ARBA" id="ARBA00022737"/>
    </source>
</evidence>
<name>A0AA42CFG8_9PROT</name>
<feature type="repeat" description="TPR" evidence="3">
    <location>
        <begin position="191"/>
        <end position="224"/>
    </location>
</feature>
<dbReference type="SUPFAM" id="SSF48452">
    <property type="entry name" value="TPR-like"/>
    <property type="match status" value="1"/>
</dbReference>
<reference evidence="4" key="2">
    <citation type="submission" date="2022-10" db="EMBL/GenBank/DDBJ databases">
        <authorList>
            <person name="Trinh H.N."/>
        </authorList>
    </citation>
    <scope>NUCLEOTIDE SEQUENCE</scope>
    <source>
        <strain evidence="4">RN2-1</strain>
    </source>
</reference>
<organism evidence="4 5">
    <name type="scientific">Limobrevibacterium gyesilva</name>
    <dbReference type="NCBI Taxonomy" id="2991712"/>
    <lineage>
        <taxon>Bacteria</taxon>
        <taxon>Pseudomonadati</taxon>
        <taxon>Pseudomonadota</taxon>
        <taxon>Alphaproteobacteria</taxon>
        <taxon>Acetobacterales</taxon>
        <taxon>Acetobacteraceae</taxon>
        <taxon>Limobrevibacterium</taxon>
    </lineage>
</organism>
<dbReference type="PROSITE" id="PS50005">
    <property type="entry name" value="TPR"/>
    <property type="match status" value="1"/>
</dbReference>
<evidence type="ECO:0008006" key="6">
    <source>
        <dbReference type="Google" id="ProtNLM"/>
    </source>
</evidence>
<keyword evidence="1" id="KW-0677">Repeat</keyword>
<keyword evidence="5" id="KW-1185">Reference proteome</keyword>
<dbReference type="Gene3D" id="1.25.40.10">
    <property type="entry name" value="Tetratricopeptide repeat domain"/>
    <property type="match status" value="2"/>
</dbReference>
<dbReference type="RefSeq" id="WP_264713508.1">
    <property type="nucleotide sequence ID" value="NZ_JAPDNT010000005.1"/>
</dbReference>
<dbReference type="PANTHER" id="PTHR44858:SF1">
    <property type="entry name" value="UDP-N-ACETYLGLUCOSAMINE--PEPTIDE N-ACETYLGLUCOSAMINYLTRANSFERASE SPINDLY-RELATED"/>
    <property type="match status" value="1"/>
</dbReference>
<accession>A0AA42CFG8</accession>
<dbReference type="GO" id="GO:0046813">
    <property type="term" value="P:receptor-mediated virion attachment to host cell"/>
    <property type="evidence" value="ECO:0007669"/>
    <property type="project" value="TreeGrafter"/>
</dbReference>
<comment type="caution">
    <text evidence="4">The sequence shown here is derived from an EMBL/GenBank/DDBJ whole genome shotgun (WGS) entry which is preliminary data.</text>
</comment>
<dbReference type="InterPro" id="IPR019734">
    <property type="entry name" value="TPR_rpt"/>
</dbReference>
<keyword evidence="2 3" id="KW-0802">TPR repeat</keyword>
<proteinExistence type="predicted"/>
<evidence type="ECO:0000313" key="5">
    <source>
        <dbReference type="Proteomes" id="UP001165679"/>
    </source>
</evidence>
<dbReference type="GO" id="GO:0009279">
    <property type="term" value="C:cell outer membrane"/>
    <property type="evidence" value="ECO:0007669"/>
    <property type="project" value="TreeGrafter"/>
</dbReference>
<dbReference type="InterPro" id="IPR011990">
    <property type="entry name" value="TPR-like_helical_dom_sf"/>
</dbReference>
<dbReference type="AlphaFoldDB" id="A0AA42CFG8"/>
<reference evidence="4" key="1">
    <citation type="submission" date="2022-09" db="EMBL/GenBank/DDBJ databases">
        <title>Rhodovastum sp. nov. RN2-1 isolated from soil in Seongnam, South Korea.</title>
        <authorList>
            <person name="Le N.T."/>
        </authorList>
    </citation>
    <scope>NUCLEOTIDE SEQUENCE</scope>
    <source>
        <strain evidence="4">RN2-1</strain>
    </source>
</reference>
<evidence type="ECO:0000256" key="3">
    <source>
        <dbReference type="PROSITE-ProRule" id="PRU00339"/>
    </source>
</evidence>
<dbReference type="Proteomes" id="UP001165679">
    <property type="component" value="Unassembled WGS sequence"/>
</dbReference>
<dbReference type="SMART" id="SM00028">
    <property type="entry name" value="TPR"/>
    <property type="match status" value="4"/>
</dbReference>
<dbReference type="InterPro" id="IPR050498">
    <property type="entry name" value="Ycf3"/>
</dbReference>
<sequence length="278" mass="29099">MNTHAAMIGGAGLLLLAAAGGTSWYALPGRHAALEADPTEALPIPPVPPRIAQGPDYEQCLAMLATDPVGAASFADTWERQGGGDGATHCQALSNIALGNPAKGAGMLQELAGSSHDADAARATIYAQATQAWLMAGDATHALASAALALALSPDDVDLLIDHAVTAGNLERYHDAIDDLTHALDVDPRRIDALTARATAWRHLGKLDQAQNDIDHAIAIDPDNPEALLERGILRQRHNDRAGARTDWTRAIDLAPDSATADLAEQNIALLDAGPDRR</sequence>
<dbReference type="EMBL" id="JAPDNT010000005">
    <property type="protein sequence ID" value="MCW3474856.1"/>
    <property type="molecule type" value="Genomic_DNA"/>
</dbReference>
<gene>
    <name evidence="4" type="ORF">OL599_09690</name>
</gene>
<evidence type="ECO:0000256" key="2">
    <source>
        <dbReference type="ARBA" id="ARBA00022803"/>
    </source>
</evidence>
<dbReference type="PANTHER" id="PTHR44858">
    <property type="entry name" value="TETRATRICOPEPTIDE REPEAT PROTEIN 6"/>
    <property type="match status" value="1"/>
</dbReference>
<evidence type="ECO:0000313" key="4">
    <source>
        <dbReference type="EMBL" id="MCW3474856.1"/>
    </source>
</evidence>